<organism evidence="2 3">
    <name type="scientific">Leptomonas pyrrhocoris</name>
    <name type="common">Firebug parasite</name>
    <dbReference type="NCBI Taxonomy" id="157538"/>
    <lineage>
        <taxon>Eukaryota</taxon>
        <taxon>Discoba</taxon>
        <taxon>Euglenozoa</taxon>
        <taxon>Kinetoplastea</taxon>
        <taxon>Metakinetoplastina</taxon>
        <taxon>Trypanosomatida</taxon>
        <taxon>Trypanosomatidae</taxon>
        <taxon>Leishmaniinae</taxon>
        <taxon>Leptomonas</taxon>
    </lineage>
</organism>
<dbReference type="AlphaFoldDB" id="A0A0N0VGG9"/>
<proteinExistence type="predicted"/>
<feature type="region of interest" description="Disordered" evidence="1">
    <location>
        <begin position="885"/>
        <end position="943"/>
    </location>
</feature>
<dbReference type="OMA" id="YWSAFYV"/>
<dbReference type="RefSeq" id="XP_015662044.1">
    <property type="nucleotide sequence ID" value="XM_015798566.1"/>
</dbReference>
<feature type="region of interest" description="Disordered" evidence="1">
    <location>
        <begin position="327"/>
        <end position="370"/>
    </location>
</feature>
<dbReference type="VEuPathDB" id="TriTrypDB:LpyrH10_03_0330"/>
<keyword evidence="3" id="KW-1185">Reference proteome</keyword>
<feature type="compositionally biased region" description="Low complexity" evidence="1">
    <location>
        <begin position="56"/>
        <end position="66"/>
    </location>
</feature>
<dbReference type="OrthoDB" id="273037at2759"/>
<evidence type="ECO:0000256" key="1">
    <source>
        <dbReference type="SAM" id="MobiDB-lite"/>
    </source>
</evidence>
<feature type="compositionally biased region" description="Basic and acidic residues" evidence="1">
    <location>
        <begin position="915"/>
        <end position="924"/>
    </location>
</feature>
<accession>A0A0N0VGG9</accession>
<feature type="region of interest" description="Disordered" evidence="1">
    <location>
        <begin position="706"/>
        <end position="756"/>
    </location>
</feature>
<feature type="compositionally biased region" description="Low complexity" evidence="1">
    <location>
        <begin position="706"/>
        <end position="736"/>
    </location>
</feature>
<dbReference type="EMBL" id="LGTL01000003">
    <property type="protein sequence ID" value="KPA83605.1"/>
    <property type="molecule type" value="Genomic_DNA"/>
</dbReference>
<dbReference type="RefSeq" id="XP_015662043.1">
    <property type="nucleotide sequence ID" value="XM_015798565.1"/>
</dbReference>
<dbReference type="GeneID" id="26902177"/>
<name>A0A0N0VGG9_LEPPY</name>
<dbReference type="EMBL" id="LGTL01000003">
    <property type="protein sequence ID" value="KPA83606.1"/>
    <property type="molecule type" value="Genomic_DNA"/>
</dbReference>
<feature type="region of interest" description="Disordered" evidence="1">
    <location>
        <begin position="51"/>
        <end position="115"/>
    </location>
</feature>
<evidence type="ECO:0000313" key="3">
    <source>
        <dbReference type="Proteomes" id="UP000037923"/>
    </source>
</evidence>
<dbReference type="EMBL" id="LGTL01000003">
    <property type="protein sequence ID" value="KPA83604.1"/>
    <property type="molecule type" value="Genomic_DNA"/>
</dbReference>
<feature type="region of interest" description="Disordered" evidence="1">
    <location>
        <begin position="804"/>
        <end position="853"/>
    </location>
</feature>
<evidence type="ECO:0000313" key="2">
    <source>
        <dbReference type="EMBL" id="KPA83604.1"/>
    </source>
</evidence>
<protein>
    <submittedName>
        <fullName evidence="2">Uncharacterized protein</fullName>
    </submittedName>
</protein>
<dbReference type="RefSeq" id="XP_015662045.1">
    <property type="nucleotide sequence ID" value="XM_015798567.1"/>
</dbReference>
<dbReference type="Proteomes" id="UP000037923">
    <property type="component" value="Unassembled WGS sequence"/>
</dbReference>
<comment type="caution">
    <text evidence="2">The sequence shown here is derived from an EMBL/GenBank/DDBJ whole genome shotgun (WGS) entry which is preliminary data.</text>
</comment>
<feature type="compositionally biased region" description="Low complexity" evidence="1">
    <location>
        <begin position="890"/>
        <end position="903"/>
    </location>
</feature>
<reference evidence="2 3" key="1">
    <citation type="submission" date="2015-07" db="EMBL/GenBank/DDBJ databases">
        <title>High-quality genome of monoxenous trypanosomatid Leptomonas pyrrhocoris.</title>
        <authorList>
            <person name="Flegontov P."/>
            <person name="Butenko A."/>
            <person name="Firsov S."/>
            <person name="Vlcek C."/>
            <person name="Logacheva M.D."/>
            <person name="Field M."/>
            <person name="Filatov D."/>
            <person name="Flegontova O."/>
            <person name="Gerasimov E."/>
            <person name="Jackson A.P."/>
            <person name="Kelly S."/>
            <person name="Opperdoes F."/>
            <person name="O'Reilly A."/>
            <person name="Votypka J."/>
            <person name="Yurchenko V."/>
            <person name="Lukes J."/>
        </authorList>
    </citation>
    <scope>NUCLEOTIDE SEQUENCE [LARGE SCALE GENOMIC DNA]</scope>
    <source>
        <strain evidence="2">H10</strain>
    </source>
</reference>
<gene>
    <name evidence="2" type="ORF">ABB37_01882</name>
</gene>
<sequence>MADPRPALAPPSPGRLEALPGSLGKVTICAVFTLGIAAFISVRRWLAARSAENKAGHGSSGSTTASKYGFRSKSKVSSSGGGGAGSSSTALAGKDDDGASGGAAPSSPQRPQLPPRNYFTIRAALHVKRHNAKMMEWFDEQLGVQLPFSQQLFELRQEERQAPLILLSFRTLREPTHRMAVTIEELYSAQTATTYCEASLSRIADCAKVLGTSSTRIGSKEYPVAEYCYVDDTQTTVFAFSIFVVHERLAVTLQYVAPSRVHNVMPTAFYDIARFMVFTAPSPSPSYLLISEPRLGLGFHLPLDFLVHEGLAESDCVEDRLFTSIGGASEGGPPVLHGRSNSREPQPQQPRGDGGLATVTAYSSRPYGGGNSGSGGGGGFYAGYGEGGEGIIPYVTAMSRGGRRMGLITSYEPSIGINTSSSNSNLMDAAAGGPPGWGSTSRSAGGVPYAWRPYLEQQVSKAVRQLGLVMGPSVGGYGAGPRVLFQPPDPSDLSAYASAAHTLLIEPYPLSIALNGNFSAGDDSRDEEGGCTAHVTAFSLFREVRVDVNSSYVTLVPDTLDAASARTTTASADAAYHRRDGSPVTVAAFWSAFYVPVGTACVSFHFIASALRHTSTEFVSFCATVMNSISLGNHYGQTVSLMYCNTRHDVLPFRLSLPPTGMATAEEPMLADPLCVVQATYGVEKVAVTVRVFPLFAANAAGRGVSAAGGSVQGGTTTTTTTTTAGSPDTLSTSLSKPPPPPLLRPAERRGTRQRSAMRQLQYMLRYYLAQFPGGVHLISYTKTTVNSMPAMLLCFRPMRTVNGEERGGSAAATESTNGNGGGGGVPSSGSAGALNNNWDDFSGGAGASSQGASSWVDMRESMLEEEVGQLNPFAHYFAPPPPPVSYLRGSQQGNNPSSSSAPTQPVTAAAMKKAAGDSHHNIDGDFVYTGGGGGDSQRSQEELDDPLRVALAVCCEGNAFLFQTSASEYTLGTAQEAVQAAATYLALIPRAG</sequence>